<protein>
    <submittedName>
        <fullName evidence="1">Uncharacterized protein</fullName>
    </submittedName>
</protein>
<keyword evidence="2" id="KW-1185">Reference proteome</keyword>
<proteinExistence type="predicted"/>
<reference evidence="1 2" key="1">
    <citation type="submission" date="2019-07" db="EMBL/GenBank/DDBJ databases">
        <title>Annotation for the trematode Paragonimus westermani.</title>
        <authorList>
            <person name="Choi Y.-J."/>
        </authorList>
    </citation>
    <scope>NUCLEOTIDE SEQUENCE [LARGE SCALE GENOMIC DNA]</scope>
    <source>
        <strain evidence="1">180907_Pwestermani</strain>
    </source>
</reference>
<sequence length="401" mass="45692">MLFFRNVLNCRNIFVQMLARISTAHNHCDLVQAFAARQSFSKPDLQAALESVGDFTPTVESFRHLYHIVENQPASGSFWPQFLTVASELNRPLLVRAVSDFVLDSPALHNNATIMQVLRLLISDNRFEDVLSLYQFMFHRLTDAEQKAFVFELIIILGQTPYWENALPMLSLMGSGSHVNALRVLCDGAARFSSPKTVLSMMERLPEHTGVPNDRLFSNLLSRFPSMSDLNDRLDELLTLMHRKHWIVSENTALLLATWFNSQSPQSYRATLNVKILESNAKCPICNLRLPVFQATSERISGLAAEFYQKALKGSGKDSLYLTTTPDELHTMNRFLADQTAPFDCVIDFLNLMHQFGIPFEPQKAGHFICEVSDLLIWFERTSYRYLLICSVTNIVIFIDK</sequence>
<accession>A0A8T0DM61</accession>
<name>A0A8T0DM61_9TREM</name>
<dbReference type="AlphaFoldDB" id="A0A8T0DM61"/>
<gene>
    <name evidence="1" type="ORF">P879_10225</name>
</gene>
<dbReference type="OrthoDB" id="46913at2759"/>
<evidence type="ECO:0000313" key="2">
    <source>
        <dbReference type="Proteomes" id="UP000699462"/>
    </source>
</evidence>
<organism evidence="1 2">
    <name type="scientific">Paragonimus westermani</name>
    <dbReference type="NCBI Taxonomy" id="34504"/>
    <lineage>
        <taxon>Eukaryota</taxon>
        <taxon>Metazoa</taxon>
        <taxon>Spiralia</taxon>
        <taxon>Lophotrochozoa</taxon>
        <taxon>Platyhelminthes</taxon>
        <taxon>Trematoda</taxon>
        <taxon>Digenea</taxon>
        <taxon>Plagiorchiida</taxon>
        <taxon>Troglotremata</taxon>
        <taxon>Troglotrematidae</taxon>
        <taxon>Paragonimus</taxon>
    </lineage>
</organism>
<evidence type="ECO:0000313" key="1">
    <source>
        <dbReference type="EMBL" id="KAF8567811.1"/>
    </source>
</evidence>
<dbReference type="Proteomes" id="UP000699462">
    <property type="component" value="Unassembled WGS sequence"/>
</dbReference>
<comment type="caution">
    <text evidence="1">The sequence shown here is derived from an EMBL/GenBank/DDBJ whole genome shotgun (WGS) entry which is preliminary data.</text>
</comment>
<dbReference type="EMBL" id="JTDF01003430">
    <property type="protein sequence ID" value="KAF8567811.1"/>
    <property type="molecule type" value="Genomic_DNA"/>
</dbReference>